<dbReference type="AlphaFoldDB" id="A0AAF5RWW5"/>
<evidence type="ECO:0000313" key="1">
    <source>
        <dbReference type="Proteomes" id="UP000093561"/>
    </source>
</evidence>
<protein>
    <submittedName>
        <fullName evidence="2">FH2 domain-containing protein</fullName>
    </submittedName>
</protein>
<reference evidence="2" key="3">
    <citation type="submission" date="2024-02" db="UniProtKB">
        <authorList>
            <consortium name="WormBaseParasite"/>
        </authorList>
    </citation>
    <scope>IDENTIFICATION</scope>
    <source>
        <strain evidence="2">pt0022</strain>
    </source>
</reference>
<evidence type="ECO:0000313" key="2">
    <source>
        <dbReference type="WBParaSite" id="mrna-Wban_08413"/>
    </source>
</evidence>
<accession>A0AAF5RWW5</accession>
<dbReference type="Proteomes" id="UP000093561">
    <property type="component" value="Unassembled WGS sequence"/>
</dbReference>
<reference evidence="1" key="2">
    <citation type="journal article" date="2016" name="Mol. Ecol.">
        <title>Population genomics of the filarial nematode parasite Wuchereria bancrofti from mosquitoes.</title>
        <authorList>
            <person name="Small S.T."/>
            <person name="Reimer L.J."/>
            <person name="Tisch D.J."/>
            <person name="King C.L."/>
            <person name="Christensen B.M."/>
            <person name="Siba P.M."/>
            <person name="Kazura J.W."/>
            <person name="Serre D."/>
            <person name="Zimmerman P.A."/>
        </authorList>
    </citation>
    <scope>NUCLEOTIDE SEQUENCE</scope>
    <source>
        <strain evidence="1">pt0022</strain>
    </source>
</reference>
<name>A0AAF5RWW5_WUCBA</name>
<dbReference type="WBParaSite" id="mrna-Wban_08413">
    <property type="protein sequence ID" value="mrna-Wban_08413"/>
    <property type="gene ID" value="Wban_08413"/>
</dbReference>
<organism evidence="1 2">
    <name type="scientific">Wuchereria bancrofti</name>
    <dbReference type="NCBI Taxonomy" id="6293"/>
    <lineage>
        <taxon>Eukaryota</taxon>
        <taxon>Metazoa</taxon>
        <taxon>Ecdysozoa</taxon>
        <taxon>Nematoda</taxon>
        <taxon>Chromadorea</taxon>
        <taxon>Rhabditida</taxon>
        <taxon>Spirurina</taxon>
        <taxon>Spiruromorpha</taxon>
        <taxon>Filarioidea</taxon>
        <taxon>Onchocercidae</taxon>
        <taxon>Wuchereria</taxon>
    </lineage>
</organism>
<proteinExistence type="predicted"/>
<reference evidence="1" key="1">
    <citation type="submission" date="2015-03" db="EMBL/GenBank/DDBJ databases">
        <title>Wuchereria bancrofti Genome Sequencing Papua New Guinea Strain.</title>
        <authorList>
            <person name="Small S.T."/>
            <person name="Serre D."/>
            <person name="Zimmerman P.A."/>
        </authorList>
    </citation>
    <scope>NUCLEOTIDE SEQUENCE [LARGE SCALE GENOMIC DNA]</scope>
    <source>
        <strain evidence="1">pt0022</strain>
    </source>
</reference>
<sequence>MDEIKQLSRQLKNLETMEENQVFYLIKLESKAFLRRSYSSISTESFLNFVRLRDSLPNLPEVALRSNDNYHGFLELLSQFVEVIERRICTHEGGLFFGLNLE</sequence>